<reference evidence="2 3" key="1">
    <citation type="journal article" date="2018" name="Nat. Ecol. Evol.">
        <title>Pezizomycetes genomes reveal the molecular basis of ectomycorrhizal truffle lifestyle.</title>
        <authorList>
            <person name="Murat C."/>
            <person name="Payen T."/>
            <person name="Noel B."/>
            <person name="Kuo A."/>
            <person name="Morin E."/>
            <person name="Chen J."/>
            <person name="Kohler A."/>
            <person name="Krizsan K."/>
            <person name="Balestrini R."/>
            <person name="Da Silva C."/>
            <person name="Montanini B."/>
            <person name="Hainaut M."/>
            <person name="Levati E."/>
            <person name="Barry K.W."/>
            <person name="Belfiori B."/>
            <person name="Cichocki N."/>
            <person name="Clum A."/>
            <person name="Dockter R.B."/>
            <person name="Fauchery L."/>
            <person name="Guy J."/>
            <person name="Iotti M."/>
            <person name="Le Tacon F."/>
            <person name="Lindquist E.A."/>
            <person name="Lipzen A."/>
            <person name="Malagnac F."/>
            <person name="Mello A."/>
            <person name="Molinier V."/>
            <person name="Miyauchi S."/>
            <person name="Poulain J."/>
            <person name="Riccioni C."/>
            <person name="Rubini A."/>
            <person name="Sitrit Y."/>
            <person name="Splivallo R."/>
            <person name="Traeger S."/>
            <person name="Wang M."/>
            <person name="Zifcakova L."/>
            <person name="Wipf D."/>
            <person name="Zambonelli A."/>
            <person name="Paolocci F."/>
            <person name="Nowrousian M."/>
            <person name="Ottonello S."/>
            <person name="Baldrian P."/>
            <person name="Spatafora J.W."/>
            <person name="Henrissat B."/>
            <person name="Nagy L.G."/>
            <person name="Aury J.M."/>
            <person name="Wincker P."/>
            <person name="Grigoriev I.V."/>
            <person name="Bonfante P."/>
            <person name="Martin F.M."/>
        </authorList>
    </citation>
    <scope>NUCLEOTIDE SEQUENCE [LARGE SCALE GENOMIC DNA]</scope>
    <source>
        <strain evidence="2 3">CCBAS932</strain>
    </source>
</reference>
<dbReference type="InParanoid" id="A0A3N4KUX0"/>
<dbReference type="EMBL" id="ML119124">
    <property type="protein sequence ID" value="RPB13209.1"/>
    <property type="molecule type" value="Genomic_DNA"/>
</dbReference>
<feature type="region of interest" description="Disordered" evidence="1">
    <location>
        <begin position="1"/>
        <end position="71"/>
    </location>
</feature>
<organism evidence="2 3">
    <name type="scientific">Morchella conica CCBAS932</name>
    <dbReference type="NCBI Taxonomy" id="1392247"/>
    <lineage>
        <taxon>Eukaryota</taxon>
        <taxon>Fungi</taxon>
        <taxon>Dikarya</taxon>
        <taxon>Ascomycota</taxon>
        <taxon>Pezizomycotina</taxon>
        <taxon>Pezizomycetes</taxon>
        <taxon>Pezizales</taxon>
        <taxon>Morchellaceae</taxon>
        <taxon>Morchella</taxon>
    </lineage>
</organism>
<evidence type="ECO:0000313" key="2">
    <source>
        <dbReference type="EMBL" id="RPB13209.1"/>
    </source>
</evidence>
<evidence type="ECO:0000256" key="1">
    <source>
        <dbReference type="SAM" id="MobiDB-lite"/>
    </source>
</evidence>
<sequence length="71" mass="7720">MMHPIQPISFLGTATPDCRAAQQPSLPAHSLTSPTAHSRPETKEVEGKTREALQRTASTQSPPPLNSDRRC</sequence>
<proteinExistence type="predicted"/>
<feature type="compositionally biased region" description="Basic and acidic residues" evidence="1">
    <location>
        <begin position="38"/>
        <end position="53"/>
    </location>
</feature>
<dbReference type="Proteomes" id="UP000277580">
    <property type="component" value="Unassembled WGS sequence"/>
</dbReference>
<evidence type="ECO:0000313" key="3">
    <source>
        <dbReference type="Proteomes" id="UP000277580"/>
    </source>
</evidence>
<dbReference type="AlphaFoldDB" id="A0A3N4KUX0"/>
<feature type="compositionally biased region" description="Polar residues" evidence="1">
    <location>
        <begin position="22"/>
        <end position="36"/>
    </location>
</feature>
<protein>
    <submittedName>
        <fullName evidence="2">Uncharacterized protein</fullName>
    </submittedName>
</protein>
<gene>
    <name evidence="2" type="ORF">P167DRAFT_535250</name>
</gene>
<accession>A0A3N4KUX0</accession>
<keyword evidence="3" id="KW-1185">Reference proteome</keyword>
<name>A0A3N4KUX0_9PEZI</name>